<dbReference type="EMBL" id="VSSQ01016203">
    <property type="protein sequence ID" value="MPM57311.1"/>
    <property type="molecule type" value="Genomic_DNA"/>
</dbReference>
<proteinExistence type="predicted"/>
<keyword evidence="2" id="KW-1133">Transmembrane helix</keyword>
<keyword evidence="2" id="KW-0812">Transmembrane</keyword>
<dbReference type="GO" id="GO:0016020">
    <property type="term" value="C:membrane"/>
    <property type="evidence" value="ECO:0007669"/>
    <property type="project" value="InterPro"/>
</dbReference>
<protein>
    <recommendedName>
        <fullName evidence="4">Copper transporter MctB</fullName>
    </recommendedName>
</protein>
<dbReference type="Pfam" id="PF11382">
    <property type="entry name" value="MctB"/>
    <property type="match status" value="1"/>
</dbReference>
<accession>A0A645AYB8</accession>
<evidence type="ECO:0000256" key="2">
    <source>
        <dbReference type="SAM" id="Phobius"/>
    </source>
</evidence>
<keyword evidence="2" id="KW-0472">Membrane</keyword>
<comment type="caution">
    <text evidence="3">The sequence shown here is derived from an EMBL/GenBank/DDBJ whole genome shotgun (WGS) entry which is preliminary data.</text>
</comment>
<gene>
    <name evidence="3" type="ORF">SDC9_104133</name>
</gene>
<evidence type="ECO:0000313" key="3">
    <source>
        <dbReference type="EMBL" id="MPM57311.1"/>
    </source>
</evidence>
<evidence type="ECO:0008006" key="4">
    <source>
        <dbReference type="Google" id="ProtNLM"/>
    </source>
</evidence>
<name>A0A645AYB8_9ZZZZ</name>
<feature type="transmembrane region" description="Helical" evidence="2">
    <location>
        <begin position="7"/>
        <end position="29"/>
    </location>
</feature>
<feature type="coiled-coil region" evidence="1">
    <location>
        <begin position="43"/>
        <end position="77"/>
    </location>
</feature>
<organism evidence="3">
    <name type="scientific">bioreactor metagenome</name>
    <dbReference type="NCBI Taxonomy" id="1076179"/>
    <lineage>
        <taxon>unclassified sequences</taxon>
        <taxon>metagenomes</taxon>
        <taxon>ecological metagenomes</taxon>
    </lineage>
</organism>
<keyword evidence="1" id="KW-0175">Coiled coil</keyword>
<dbReference type="AlphaFoldDB" id="A0A645AYB8"/>
<dbReference type="InterPro" id="IPR021522">
    <property type="entry name" value="MctB"/>
</dbReference>
<dbReference type="GO" id="GO:0055070">
    <property type="term" value="P:copper ion homeostasis"/>
    <property type="evidence" value="ECO:0007669"/>
    <property type="project" value="InterPro"/>
</dbReference>
<reference evidence="3" key="1">
    <citation type="submission" date="2019-08" db="EMBL/GenBank/DDBJ databases">
        <authorList>
            <person name="Kucharzyk K."/>
            <person name="Murdoch R.W."/>
            <person name="Higgins S."/>
            <person name="Loffler F."/>
        </authorList>
    </citation>
    <scope>NUCLEOTIDE SEQUENCE</scope>
</reference>
<sequence>MHINMKYYIVSIGAIFIALGIGMLVGFNLNYDQELSKQQANIISDLDNKFEDLKTTNDNLEKSLSTLTSNYDQAIELINKNTDKIIAGTLSEKNIGIISTNENNDYSTEISDIITKANGSIAFNIMLNNNVENKDKLQEVSTKLNLELKSTKDLVKYISECLASQESSSKLQELQNLDVIKVNSISDEFLNCESVILLGGNESKVDDKKFKEIDEILISTIKGQDKGIVGVQKTDTKFSYVDMYSKNKVNNIDNIDEGIGQVSLVILLNDKGITGKFGRLETADALFPQKK</sequence>
<evidence type="ECO:0000256" key="1">
    <source>
        <dbReference type="SAM" id="Coils"/>
    </source>
</evidence>